<evidence type="ECO:0000256" key="1">
    <source>
        <dbReference type="ARBA" id="ARBA00023013"/>
    </source>
</evidence>
<keyword evidence="2" id="KW-0131">Cell cycle</keyword>
<reference evidence="4" key="1">
    <citation type="journal article" date="2016" name="Nat. Genet.">
        <title>A high-quality carrot genome assembly provides new insights into carotenoid accumulation and asterid genome evolution.</title>
        <authorList>
            <person name="Iorizzo M."/>
            <person name="Ellison S."/>
            <person name="Senalik D."/>
            <person name="Zeng P."/>
            <person name="Satapoomin P."/>
            <person name="Huang J."/>
            <person name="Bowman M."/>
            <person name="Iovene M."/>
            <person name="Sanseverino W."/>
            <person name="Cavagnaro P."/>
            <person name="Yildiz M."/>
            <person name="Macko-Podgorni A."/>
            <person name="Moranska E."/>
            <person name="Grzebelus E."/>
            <person name="Grzebelus D."/>
            <person name="Ashrafi H."/>
            <person name="Zheng Z."/>
            <person name="Cheng S."/>
            <person name="Spooner D."/>
            <person name="Van Deynze A."/>
            <person name="Simon P."/>
        </authorList>
    </citation>
    <scope>NUCLEOTIDE SEQUENCE [LARGE SCALE GENOMIC DNA]</scope>
    <source>
        <tissue evidence="4">Leaf</tissue>
    </source>
</reference>
<protein>
    <submittedName>
        <fullName evidence="4">Uncharacterized protein</fullName>
    </submittedName>
</protein>
<reference evidence="5" key="2">
    <citation type="submission" date="2022-03" db="EMBL/GenBank/DDBJ databases">
        <title>Draft title - Genomic analysis of global carrot germplasm unveils the trajectory of domestication and the origin of high carotenoid orange carrot.</title>
        <authorList>
            <person name="Iorizzo M."/>
            <person name="Ellison S."/>
            <person name="Senalik D."/>
            <person name="Macko-Podgorni A."/>
            <person name="Grzebelus D."/>
            <person name="Bostan H."/>
            <person name="Rolling W."/>
            <person name="Curaba J."/>
            <person name="Simon P."/>
        </authorList>
    </citation>
    <scope>NUCLEOTIDE SEQUENCE</scope>
    <source>
        <tissue evidence="5">Leaf</tissue>
    </source>
</reference>
<feature type="region of interest" description="Disordered" evidence="3">
    <location>
        <begin position="25"/>
        <end position="72"/>
    </location>
</feature>
<keyword evidence="6" id="KW-1185">Reference proteome</keyword>
<evidence type="ECO:0000313" key="5">
    <source>
        <dbReference type="EMBL" id="WOH13635.1"/>
    </source>
</evidence>
<dbReference type="AlphaFoldDB" id="A0A175YS72"/>
<dbReference type="GO" id="GO:0004860">
    <property type="term" value="F:protein kinase inhibitor activity"/>
    <property type="evidence" value="ECO:0007669"/>
    <property type="project" value="UniProtKB-KW"/>
</dbReference>
<dbReference type="Gramene" id="KZM86061">
    <property type="protein sequence ID" value="KZM86061"/>
    <property type="gene ID" value="DCAR_026517"/>
</dbReference>
<organism evidence="4">
    <name type="scientific">Daucus carota subsp. sativus</name>
    <name type="common">Carrot</name>
    <dbReference type="NCBI Taxonomy" id="79200"/>
    <lineage>
        <taxon>Eukaryota</taxon>
        <taxon>Viridiplantae</taxon>
        <taxon>Streptophyta</taxon>
        <taxon>Embryophyta</taxon>
        <taxon>Tracheophyta</taxon>
        <taxon>Spermatophyta</taxon>
        <taxon>Magnoliopsida</taxon>
        <taxon>eudicotyledons</taxon>
        <taxon>Gunneridae</taxon>
        <taxon>Pentapetalae</taxon>
        <taxon>asterids</taxon>
        <taxon>campanulids</taxon>
        <taxon>Apiales</taxon>
        <taxon>Apiaceae</taxon>
        <taxon>Apioideae</taxon>
        <taxon>Scandiceae</taxon>
        <taxon>Daucinae</taxon>
        <taxon>Daucus</taxon>
        <taxon>Daucus sect. Daucus</taxon>
    </lineage>
</organism>
<evidence type="ECO:0000256" key="3">
    <source>
        <dbReference type="SAM" id="MobiDB-lite"/>
    </source>
</evidence>
<keyword evidence="1" id="KW-0649">Protein kinase inhibitor</keyword>
<dbReference type="PANTHER" id="PTHR33142:SF40">
    <property type="entry name" value="CYCLIN-DEPENDENT PROTEIN KINASE INHIBITOR SMR6"/>
    <property type="match status" value="1"/>
</dbReference>
<dbReference type="PANTHER" id="PTHR33142">
    <property type="entry name" value="CYCLIN-DEPENDENT PROTEIN KINASE INHIBITOR SMR13"/>
    <property type="match status" value="1"/>
</dbReference>
<dbReference type="InterPro" id="IPR040389">
    <property type="entry name" value="SMR"/>
</dbReference>
<evidence type="ECO:0000313" key="6">
    <source>
        <dbReference type="Proteomes" id="UP000077755"/>
    </source>
</evidence>
<dbReference type="EMBL" id="LNRQ01000008">
    <property type="protein sequence ID" value="KZM86061.1"/>
    <property type="molecule type" value="Genomic_DNA"/>
</dbReference>
<feature type="compositionally biased region" description="Basic and acidic residues" evidence="3">
    <location>
        <begin position="27"/>
        <end position="40"/>
    </location>
</feature>
<gene>
    <name evidence="4" type="ORF">DCAR_026517</name>
    <name evidence="5" type="ORF">DCAR_0833145</name>
</gene>
<dbReference type="GO" id="GO:0032875">
    <property type="term" value="P:regulation of DNA endoreduplication"/>
    <property type="evidence" value="ECO:0007669"/>
    <property type="project" value="InterPro"/>
</dbReference>
<evidence type="ECO:0000256" key="2">
    <source>
        <dbReference type="ARBA" id="ARBA00023306"/>
    </source>
</evidence>
<accession>A0A175YS72</accession>
<feature type="compositionally biased region" description="Polar residues" evidence="3">
    <location>
        <begin position="49"/>
        <end position="63"/>
    </location>
</feature>
<name>A0A175YS72_DAUCS</name>
<dbReference type="Proteomes" id="UP000077755">
    <property type="component" value="Chromosome 8"/>
</dbReference>
<dbReference type="EMBL" id="CP093350">
    <property type="protein sequence ID" value="WOH13635.1"/>
    <property type="molecule type" value="Genomic_DNA"/>
</dbReference>
<evidence type="ECO:0000313" key="4">
    <source>
        <dbReference type="EMBL" id="KZM86061.1"/>
    </source>
</evidence>
<proteinExistence type="predicted"/>
<sequence>MVYSKKSVKKKGVIEAEVKKWVLTSRADNKQESDAKHDQQQEEDEEICTTPTSDESRIPSSRFIQCPGAPRKRKCSSKKHQVASKNVVSIEFFSSPELEKLFVSSVYHQRP</sequence>